<dbReference type="RefSeq" id="XP_016506425.1">
    <property type="nucleotide sequence ID" value="XM_016650939.1"/>
</dbReference>
<dbReference type="STRING" id="4097.A0A1S4CZ32"/>
<dbReference type="InterPro" id="IPR034590">
    <property type="entry name" value="POLYCHOME/GIG1"/>
</dbReference>
<feature type="region of interest" description="Disordered" evidence="1">
    <location>
        <begin position="243"/>
        <end position="263"/>
    </location>
</feature>
<proteinExistence type="predicted"/>
<dbReference type="GO" id="GO:0051783">
    <property type="term" value="P:regulation of nuclear division"/>
    <property type="evidence" value="ECO:0007669"/>
    <property type="project" value="InterPro"/>
</dbReference>
<dbReference type="OrthoDB" id="1916775at2759"/>
<dbReference type="GeneID" id="107824196"/>
<accession>A0A1S4CZ32</accession>
<evidence type="ECO:0000313" key="2">
    <source>
        <dbReference type="Proteomes" id="UP000790787"/>
    </source>
</evidence>
<keyword evidence="2" id="KW-1185">Reference proteome</keyword>
<gene>
    <name evidence="3" type="primary">LOC107824196</name>
</gene>
<reference evidence="3" key="2">
    <citation type="submission" date="2025-08" db="UniProtKB">
        <authorList>
            <consortium name="RefSeq"/>
        </authorList>
    </citation>
    <scope>IDENTIFICATION</scope>
    <source>
        <tissue evidence="3">Leaf</tissue>
    </source>
</reference>
<reference evidence="2" key="1">
    <citation type="journal article" date="2014" name="Nat. Commun.">
        <title>The tobacco genome sequence and its comparison with those of tomato and potato.</title>
        <authorList>
            <person name="Sierro N."/>
            <person name="Battey J.N."/>
            <person name="Ouadi S."/>
            <person name="Bakaher N."/>
            <person name="Bovet L."/>
            <person name="Willig A."/>
            <person name="Goepfert S."/>
            <person name="Peitsch M.C."/>
            <person name="Ivanov N.V."/>
        </authorList>
    </citation>
    <scope>NUCLEOTIDE SEQUENCE [LARGE SCALE GENOMIC DNA]</scope>
</reference>
<dbReference type="GO" id="GO:0005634">
    <property type="term" value="C:nucleus"/>
    <property type="evidence" value="ECO:0007669"/>
    <property type="project" value="InterPro"/>
</dbReference>
<protein>
    <submittedName>
        <fullName evidence="3">Protein POLYCHOME-like isoform X1</fullName>
    </submittedName>
</protein>
<organism evidence="2 3">
    <name type="scientific">Nicotiana tabacum</name>
    <name type="common">Common tobacco</name>
    <dbReference type="NCBI Taxonomy" id="4097"/>
    <lineage>
        <taxon>Eukaryota</taxon>
        <taxon>Viridiplantae</taxon>
        <taxon>Streptophyta</taxon>
        <taxon>Embryophyta</taxon>
        <taxon>Tracheophyta</taxon>
        <taxon>Spermatophyta</taxon>
        <taxon>Magnoliopsida</taxon>
        <taxon>eudicotyledons</taxon>
        <taxon>Gunneridae</taxon>
        <taxon>Pentapetalae</taxon>
        <taxon>asterids</taxon>
        <taxon>lamiids</taxon>
        <taxon>Solanales</taxon>
        <taxon>Solanaceae</taxon>
        <taxon>Nicotianoideae</taxon>
        <taxon>Nicotianeae</taxon>
        <taxon>Nicotiana</taxon>
    </lineage>
</organism>
<feature type="compositionally biased region" description="Polar residues" evidence="1">
    <location>
        <begin position="147"/>
        <end position="171"/>
    </location>
</feature>
<evidence type="ECO:0000313" key="3">
    <source>
        <dbReference type="RefSeq" id="XP_016506425.1"/>
    </source>
</evidence>
<dbReference type="PANTHER" id="PTHR35119:SF1">
    <property type="entry name" value="PROTEIN POLYCHOME"/>
    <property type="match status" value="1"/>
</dbReference>
<sequence length="263" mass="29580">MAVFVKMTEARDRISRTEDLMDIYSRRRRTTVRNEGGGIVIFQDEQEDASATRAIFRPGTAAARVGLGGGGRGGIGRRVNFGTPRRNSHRTPARVIGRENISPSGRGRGRGGQHIVLPSWYPRTPLRDITSIVRAIERRRARFGESEGQQLESPIPQNQTVLDPSESTSGAQLEHDNSFMTPHPTIRSRLYPKSVGKVPKILLDITHQNDSGDLDCLTPQRKLLNSIDKVEKAVMEELHKLKRTPTAKKQEREKRVRTLMSMR</sequence>
<dbReference type="PaxDb" id="4097-A0A1S4CZ32"/>
<dbReference type="Proteomes" id="UP000790787">
    <property type="component" value="Chromosome 4"/>
</dbReference>
<evidence type="ECO:0000256" key="1">
    <source>
        <dbReference type="SAM" id="MobiDB-lite"/>
    </source>
</evidence>
<dbReference type="KEGG" id="nta:107824196"/>
<name>A0A1S4CZ32_TOBAC</name>
<feature type="region of interest" description="Disordered" evidence="1">
    <location>
        <begin position="143"/>
        <end position="187"/>
    </location>
</feature>
<dbReference type="AlphaFoldDB" id="A0A1S4CZ32"/>
<dbReference type="RefSeq" id="XP_016506425.1">
    <property type="nucleotide sequence ID" value="XM_016650939.2"/>
</dbReference>
<dbReference type="PANTHER" id="PTHR35119">
    <property type="entry name" value="PROTEIN POLYCHOME"/>
    <property type="match status" value="1"/>
</dbReference>